<dbReference type="AlphaFoldDB" id="M1WVQ2"/>
<dbReference type="Proteomes" id="UP000011724">
    <property type="component" value="Chromosome"/>
</dbReference>
<dbReference type="SUPFAM" id="SSF141868">
    <property type="entry name" value="EAL domain-like"/>
    <property type="match status" value="1"/>
</dbReference>
<dbReference type="CDD" id="cd18773">
    <property type="entry name" value="PDC1_HK_sensor"/>
    <property type="match status" value="1"/>
</dbReference>
<protein>
    <submittedName>
        <fullName evidence="3">Diguanylate phosphodiesterase</fullName>
    </submittedName>
</protein>
<dbReference type="eggNOG" id="COG2200">
    <property type="taxonomic scope" value="Bacteria"/>
</dbReference>
<keyword evidence="4" id="KW-1185">Reference proteome</keyword>
<dbReference type="Gene3D" id="3.30.450.20">
    <property type="entry name" value="PAS domain"/>
    <property type="match status" value="1"/>
</dbReference>
<evidence type="ECO:0000313" key="3">
    <source>
        <dbReference type="EMBL" id="CCH48668.1"/>
    </source>
</evidence>
<name>M1WVQ2_PSEP2</name>
<dbReference type="BioCyc" id="DPIE1322246:BN4_RS07195-MONOMER"/>
<sequence>MAGAASPSRPFQNSNRTRSSLSQTTLRQSYVISMATTAPSLHDIIENERILTYFQPQVSLKRKAVIGLEALSRGFDPESGELIPPTSLFDQARDGVSRLALDRVCRTKAVESFATLHRRDKSVMLSMNIDASCINSMTRGSNHLLELVKRCGISPNNVIIEIIESRCEDENALMEFVRFYRKKNFLIGLDDVGAGYSNLDRIPLLKPDIIKLDRSLVSGVDKQFHKLEVVRSFVQMSSRLGCLVLAEGVETSNEAMCLLGNGIDIFQGFFFARPAPGLSAVPCMANKIDALAEKYRDNQTRRIAEEKQLFSGFYHIVLTMCQSLANRPSREIDHRLSEFIANYPNVECLYVLDMQGRQVSNTICNPDKLRKSKRFLYEPARIGADHSLKEYFLPIQAGLEKFTTPPYISMASGNLCTTIAQVFYHKGSRDHRILCVDMGRQNSDSCGASSAESG</sequence>
<accession>M1WVQ2</accession>
<dbReference type="EMBL" id="FO203427">
    <property type="protein sequence ID" value="CCH48668.1"/>
    <property type="molecule type" value="Genomic_DNA"/>
</dbReference>
<dbReference type="InterPro" id="IPR035919">
    <property type="entry name" value="EAL_sf"/>
</dbReference>
<organism evidence="3 4">
    <name type="scientific">Pseudodesulfovibrio piezophilus (strain DSM 21447 / JCM 15486 / C1TLV30)</name>
    <name type="common">Desulfovibrio piezophilus</name>
    <dbReference type="NCBI Taxonomy" id="1322246"/>
    <lineage>
        <taxon>Bacteria</taxon>
        <taxon>Pseudomonadati</taxon>
        <taxon>Thermodesulfobacteriota</taxon>
        <taxon>Desulfovibrionia</taxon>
        <taxon>Desulfovibrionales</taxon>
        <taxon>Desulfovibrionaceae</taxon>
    </lineage>
</organism>
<dbReference type="PROSITE" id="PS50883">
    <property type="entry name" value="EAL"/>
    <property type="match status" value="1"/>
</dbReference>
<evidence type="ECO:0000259" key="2">
    <source>
        <dbReference type="PROSITE" id="PS50883"/>
    </source>
</evidence>
<feature type="region of interest" description="Disordered" evidence="1">
    <location>
        <begin position="1"/>
        <end position="22"/>
    </location>
</feature>
<dbReference type="InterPro" id="IPR001633">
    <property type="entry name" value="EAL_dom"/>
</dbReference>
<dbReference type="InterPro" id="IPR029151">
    <property type="entry name" value="Sensor-like_sf"/>
</dbReference>
<evidence type="ECO:0000256" key="1">
    <source>
        <dbReference type="SAM" id="MobiDB-lite"/>
    </source>
</evidence>
<dbReference type="SUPFAM" id="SSF103190">
    <property type="entry name" value="Sensory domain-like"/>
    <property type="match status" value="1"/>
</dbReference>
<dbReference type="PATRIC" id="fig|879567.3.peg.1494"/>
<reference evidence="4" key="2">
    <citation type="journal article" date="2013" name="Stand. Genomic Sci.">
        <title>Complete genome sequence of Desulfocapsa sulfexigens, a marine deltaproteobacterium specialized in disproportionating inorganic sulfur compounds.</title>
        <authorList>
            <person name="Finster K.W."/>
            <person name="Kjeldsen K.U."/>
            <person name="Kube M."/>
            <person name="Reinhardt R."/>
            <person name="Mussmann M."/>
            <person name="Amann R."/>
            <person name="Schreiber L."/>
        </authorList>
    </citation>
    <scope>NUCLEOTIDE SEQUENCE [LARGE SCALE GENOMIC DNA]</scope>
    <source>
        <strain evidence="4">DSM 10523 / SB164P1</strain>
    </source>
</reference>
<reference evidence="3 4" key="1">
    <citation type="journal article" date="2013" name="PLoS ONE">
        <title>The first genomic and proteomic characterization of a deep-sea sulfate reducer: insights into the piezophilic lifestyle of Desulfovibrio piezophilus.</title>
        <authorList>
            <person name="Pradel N."/>
            <person name="Ji B."/>
            <person name="Gimenez G."/>
            <person name="Talla E."/>
            <person name="Lenoble P."/>
            <person name="Garel M."/>
            <person name="Tamburini C."/>
            <person name="Fourquet P."/>
            <person name="Lebrun R."/>
            <person name="Bertin P."/>
            <person name="Denis Y."/>
            <person name="Pophillat M."/>
            <person name="Barbe V."/>
            <person name="Ollivier B."/>
            <person name="Dolla A."/>
        </authorList>
    </citation>
    <scope>NUCLEOTIDE SEQUENCE [LARGE SCALE GENOMIC DNA]</scope>
    <source>
        <strain evidence="4">DSM 10523 / SB164P1</strain>
    </source>
</reference>
<dbReference type="SMART" id="SM00052">
    <property type="entry name" value="EAL"/>
    <property type="match status" value="1"/>
</dbReference>
<dbReference type="Gene3D" id="3.20.20.450">
    <property type="entry name" value="EAL domain"/>
    <property type="match status" value="1"/>
</dbReference>
<feature type="compositionally biased region" description="Polar residues" evidence="1">
    <location>
        <begin position="9"/>
        <end position="22"/>
    </location>
</feature>
<gene>
    <name evidence="3" type="ordered locus">BN4_11433</name>
</gene>
<dbReference type="HOGENOM" id="CLU_015702_0_1_7"/>
<dbReference type="KEGG" id="dpi:BN4_11433"/>
<dbReference type="GO" id="GO:0071111">
    <property type="term" value="F:cyclic-guanylate-specific phosphodiesterase activity"/>
    <property type="evidence" value="ECO:0007669"/>
    <property type="project" value="InterPro"/>
</dbReference>
<dbReference type="STRING" id="1322246.BN4_11433"/>
<dbReference type="PANTHER" id="PTHR33121">
    <property type="entry name" value="CYCLIC DI-GMP PHOSPHODIESTERASE PDEF"/>
    <property type="match status" value="1"/>
</dbReference>
<dbReference type="Pfam" id="PF00563">
    <property type="entry name" value="EAL"/>
    <property type="match status" value="1"/>
</dbReference>
<dbReference type="PANTHER" id="PTHR33121:SF76">
    <property type="entry name" value="SIGNALING PROTEIN"/>
    <property type="match status" value="1"/>
</dbReference>
<evidence type="ECO:0000313" key="4">
    <source>
        <dbReference type="Proteomes" id="UP000011724"/>
    </source>
</evidence>
<dbReference type="CDD" id="cd01948">
    <property type="entry name" value="EAL"/>
    <property type="match status" value="1"/>
</dbReference>
<feature type="domain" description="EAL" evidence="2">
    <location>
        <begin position="34"/>
        <end position="288"/>
    </location>
</feature>
<proteinExistence type="predicted"/>
<dbReference type="InterPro" id="IPR050706">
    <property type="entry name" value="Cyclic-di-GMP_PDE-like"/>
</dbReference>